<dbReference type="RefSeq" id="WP_252808097.1">
    <property type="nucleotide sequence ID" value="NZ_BAAABM010000019.1"/>
</dbReference>
<dbReference type="PANTHER" id="PTHR43943">
    <property type="entry name" value="DEHYDROGENASE/REDUCTASE (SDR FAMILY) MEMBER 4"/>
    <property type="match status" value="1"/>
</dbReference>
<dbReference type="Pfam" id="PF13561">
    <property type="entry name" value="adh_short_C2"/>
    <property type="match status" value="1"/>
</dbReference>
<keyword evidence="2" id="KW-0560">Oxidoreductase</keyword>
<evidence type="ECO:0000259" key="3">
    <source>
        <dbReference type="SMART" id="SM00822"/>
    </source>
</evidence>
<feature type="domain" description="Ketoreductase" evidence="3">
    <location>
        <begin position="8"/>
        <end position="193"/>
    </location>
</feature>
<reference evidence="5" key="1">
    <citation type="journal article" date="2019" name="Int. J. Syst. Evol. Microbiol.">
        <title>The Global Catalogue of Microorganisms (GCM) 10K type strain sequencing project: providing services to taxonomists for standard genome sequencing and annotation.</title>
        <authorList>
            <consortium name="The Broad Institute Genomics Platform"/>
            <consortium name="The Broad Institute Genome Sequencing Center for Infectious Disease"/>
            <person name="Wu L."/>
            <person name="Ma J."/>
        </authorList>
    </citation>
    <scope>NUCLEOTIDE SEQUENCE [LARGE SCALE GENOMIC DNA]</scope>
    <source>
        <strain evidence="5">JCM 3146</strain>
    </source>
</reference>
<dbReference type="PANTHER" id="PTHR43943:SF17">
    <property type="entry name" value="3-PHENYLPROPIONATE-DIHYDRODIOL_CINNAMIC ACID-DIHYDRODIOL DEHYDROGENASE"/>
    <property type="match status" value="1"/>
</dbReference>
<accession>A0ABP3GAG2</accession>
<evidence type="ECO:0000313" key="5">
    <source>
        <dbReference type="Proteomes" id="UP001501822"/>
    </source>
</evidence>
<evidence type="ECO:0000256" key="2">
    <source>
        <dbReference type="ARBA" id="ARBA00023002"/>
    </source>
</evidence>
<comment type="similarity">
    <text evidence="1">Belongs to the short-chain dehydrogenases/reductases (SDR) family.</text>
</comment>
<name>A0ABP3GAG2_9ACTN</name>
<protein>
    <submittedName>
        <fullName evidence="4">SDR family oxidoreductase</fullName>
    </submittedName>
</protein>
<dbReference type="Proteomes" id="UP001501822">
    <property type="component" value="Unassembled WGS sequence"/>
</dbReference>
<dbReference type="SMART" id="SM00822">
    <property type="entry name" value="PKS_KR"/>
    <property type="match status" value="1"/>
</dbReference>
<dbReference type="EMBL" id="BAAABM010000019">
    <property type="protein sequence ID" value="GAA0339088.1"/>
    <property type="molecule type" value="Genomic_DNA"/>
</dbReference>
<dbReference type="InterPro" id="IPR036291">
    <property type="entry name" value="NAD(P)-bd_dom_sf"/>
</dbReference>
<dbReference type="Gene3D" id="3.40.50.720">
    <property type="entry name" value="NAD(P)-binding Rossmann-like Domain"/>
    <property type="match status" value="1"/>
</dbReference>
<proteinExistence type="inferred from homology"/>
<organism evidence="4 5">
    <name type="scientific">Actinoallomurus spadix</name>
    <dbReference type="NCBI Taxonomy" id="79912"/>
    <lineage>
        <taxon>Bacteria</taxon>
        <taxon>Bacillati</taxon>
        <taxon>Actinomycetota</taxon>
        <taxon>Actinomycetes</taxon>
        <taxon>Streptosporangiales</taxon>
        <taxon>Thermomonosporaceae</taxon>
        <taxon>Actinoallomurus</taxon>
    </lineage>
</organism>
<evidence type="ECO:0000313" key="4">
    <source>
        <dbReference type="EMBL" id="GAA0339088.1"/>
    </source>
</evidence>
<comment type="caution">
    <text evidence="4">The sequence shown here is derived from an EMBL/GenBank/DDBJ whole genome shotgun (WGS) entry which is preliminary data.</text>
</comment>
<evidence type="ECO:0000256" key="1">
    <source>
        <dbReference type="ARBA" id="ARBA00006484"/>
    </source>
</evidence>
<dbReference type="PRINTS" id="PR00081">
    <property type="entry name" value="GDHRDH"/>
</dbReference>
<gene>
    <name evidence="4" type="ORF">GCM10010151_30910</name>
</gene>
<dbReference type="InterPro" id="IPR057326">
    <property type="entry name" value="KR_dom"/>
</dbReference>
<keyword evidence="5" id="KW-1185">Reference proteome</keyword>
<dbReference type="InterPro" id="IPR002347">
    <property type="entry name" value="SDR_fam"/>
</dbReference>
<dbReference type="PRINTS" id="PR00080">
    <property type="entry name" value="SDRFAMILY"/>
</dbReference>
<sequence length="255" mass="26050">MDLGLSGKAAFVTGGSAGIGYGIARSLMAEGASVAVCARNPERLAKAAADLGAYGAVADVTDPEQLRRAIDDAAERLGGLDLLVANAGGAQGGDLLDSTPEDWAATYALNVLHAAHAVRCAVPHFERRGGGSVVIVSSITGWKPGPKSSYASAKAAEIHLAATLAQELAGRNVRVNALSPGSTYFDGGGWAEFGAAHPDRLAAFAREDFPAGRLVTLEEVADAACFLLSPRASGINGANVPVDGAQDHPSARRFF</sequence>
<dbReference type="SUPFAM" id="SSF51735">
    <property type="entry name" value="NAD(P)-binding Rossmann-fold domains"/>
    <property type="match status" value="1"/>
</dbReference>